<keyword evidence="5" id="KW-0418">Kinase</keyword>
<keyword evidence="8" id="KW-0812">Transmembrane</keyword>
<evidence type="ECO:0000256" key="6">
    <source>
        <dbReference type="ARBA" id="ARBA00023012"/>
    </source>
</evidence>
<evidence type="ECO:0000313" key="11">
    <source>
        <dbReference type="Proteomes" id="UP000606172"/>
    </source>
</evidence>
<dbReference type="InterPro" id="IPR003594">
    <property type="entry name" value="HATPase_dom"/>
</dbReference>
<feature type="compositionally biased region" description="Pro residues" evidence="7">
    <location>
        <begin position="815"/>
        <end position="826"/>
    </location>
</feature>
<organism evidence="10 11">
    <name type="scientific">Sinosporangium siamense</name>
    <dbReference type="NCBI Taxonomy" id="1367973"/>
    <lineage>
        <taxon>Bacteria</taxon>
        <taxon>Bacillati</taxon>
        <taxon>Actinomycetota</taxon>
        <taxon>Actinomycetes</taxon>
        <taxon>Streptosporangiales</taxon>
        <taxon>Streptosporangiaceae</taxon>
        <taxon>Sinosporangium</taxon>
    </lineage>
</organism>
<proteinExistence type="predicted"/>
<name>A0A919RGJ8_9ACTN</name>
<dbReference type="RefSeq" id="WP_204022792.1">
    <property type="nucleotide sequence ID" value="NZ_BOOW01000009.1"/>
</dbReference>
<dbReference type="InterPro" id="IPR050980">
    <property type="entry name" value="2C_sensor_his_kinase"/>
</dbReference>
<gene>
    <name evidence="10" type="ORF">Ssi02_16500</name>
</gene>
<dbReference type="GO" id="GO:0004673">
    <property type="term" value="F:protein histidine kinase activity"/>
    <property type="evidence" value="ECO:0007669"/>
    <property type="project" value="UniProtKB-EC"/>
</dbReference>
<dbReference type="GO" id="GO:0000160">
    <property type="term" value="P:phosphorelay signal transduction system"/>
    <property type="evidence" value="ECO:0007669"/>
    <property type="project" value="UniProtKB-KW"/>
</dbReference>
<feature type="region of interest" description="Disordered" evidence="7">
    <location>
        <begin position="703"/>
        <end position="741"/>
    </location>
</feature>
<dbReference type="AlphaFoldDB" id="A0A919RGJ8"/>
<keyword evidence="3" id="KW-0597">Phosphoprotein</keyword>
<evidence type="ECO:0000256" key="3">
    <source>
        <dbReference type="ARBA" id="ARBA00022553"/>
    </source>
</evidence>
<comment type="catalytic activity">
    <reaction evidence="1">
        <text>ATP + protein L-histidine = ADP + protein N-phospho-L-histidine.</text>
        <dbReference type="EC" id="2.7.13.3"/>
    </reaction>
</comment>
<evidence type="ECO:0000256" key="7">
    <source>
        <dbReference type="SAM" id="MobiDB-lite"/>
    </source>
</evidence>
<dbReference type="EMBL" id="BOOW01000009">
    <property type="protein sequence ID" value="GII91419.1"/>
    <property type="molecule type" value="Genomic_DNA"/>
</dbReference>
<feature type="compositionally biased region" description="Low complexity" evidence="7">
    <location>
        <begin position="1"/>
        <end position="22"/>
    </location>
</feature>
<feature type="domain" description="Histidine kinase/HSP90-like ATPase" evidence="9">
    <location>
        <begin position="570"/>
        <end position="681"/>
    </location>
</feature>
<dbReference type="InterPro" id="IPR013587">
    <property type="entry name" value="Nitrate/nitrite_sensing"/>
</dbReference>
<feature type="compositionally biased region" description="Acidic residues" evidence="7">
    <location>
        <begin position="978"/>
        <end position="995"/>
    </location>
</feature>
<dbReference type="Proteomes" id="UP000606172">
    <property type="component" value="Unassembled WGS sequence"/>
</dbReference>
<feature type="compositionally biased region" description="Basic and acidic residues" evidence="7">
    <location>
        <begin position="869"/>
        <end position="883"/>
    </location>
</feature>
<dbReference type="Pfam" id="PF02518">
    <property type="entry name" value="HATPase_c"/>
    <property type="match status" value="1"/>
</dbReference>
<dbReference type="Pfam" id="PF08376">
    <property type="entry name" value="NIT"/>
    <property type="match status" value="1"/>
</dbReference>
<dbReference type="Gene3D" id="3.30.565.10">
    <property type="entry name" value="Histidine kinase-like ATPase, C-terminal domain"/>
    <property type="match status" value="1"/>
</dbReference>
<keyword evidence="4" id="KW-0808">Transferase</keyword>
<keyword evidence="11" id="KW-1185">Reference proteome</keyword>
<evidence type="ECO:0000313" key="10">
    <source>
        <dbReference type="EMBL" id="GII91419.1"/>
    </source>
</evidence>
<evidence type="ECO:0000256" key="4">
    <source>
        <dbReference type="ARBA" id="ARBA00022679"/>
    </source>
</evidence>
<keyword evidence="8" id="KW-1133">Transmembrane helix</keyword>
<reference evidence="10" key="1">
    <citation type="submission" date="2021-01" db="EMBL/GenBank/DDBJ databases">
        <title>Whole genome shotgun sequence of Sinosporangium siamense NBRC 109515.</title>
        <authorList>
            <person name="Komaki H."/>
            <person name="Tamura T."/>
        </authorList>
    </citation>
    <scope>NUCLEOTIDE SEQUENCE</scope>
    <source>
        <strain evidence="10">NBRC 109515</strain>
    </source>
</reference>
<accession>A0A919RGJ8</accession>
<feature type="transmembrane region" description="Helical" evidence="8">
    <location>
        <begin position="61"/>
        <end position="81"/>
    </location>
</feature>
<feature type="compositionally biased region" description="Basic and acidic residues" evidence="7">
    <location>
        <begin position="960"/>
        <end position="969"/>
    </location>
</feature>
<dbReference type="PANTHER" id="PTHR44936">
    <property type="entry name" value="SENSOR PROTEIN CREC"/>
    <property type="match status" value="1"/>
</dbReference>
<comment type="caution">
    <text evidence="10">The sequence shown here is derived from an EMBL/GenBank/DDBJ whole genome shotgun (WGS) entry which is preliminary data.</text>
</comment>
<feature type="region of interest" description="Disordered" evidence="7">
    <location>
        <begin position="1"/>
        <end position="39"/>
    </location>
</feature>
<feature type="compositionally biased region" description="Basic and acidic residues" evidence="7">
    <location>
        <begin position="934"/>
        <end position="950"/>
    </location>
</feature>
<dbReference type="SUPFAM" id="SSF55874">
    <property type="entry name" value="ATPase domain of HSP90 chaperone/DNA topoisomerase II/histidine kinase"/>
    <property type="match status" value="1"/>
</dbReference>
<dbReference type="InterPro" id="IPR036890">
    <property type="entry name" value="HATPase_C_sf"/>
</dbReference>
<dbReference type="Gene3D" id="6.10.340.10">
    <property type="match status" value="1"/>
</dbReference>
<keyword evidence="6" id="KW-0902">Two-component regulatory system</keyword>
<feature type="region of interest" description="Disordered" evidence="7">
    <location>
        <begin position="866"/>
        <end position="995"/>
    </location>
</feature>
<dbReference type="SMART" id="SM00387">
    <property type="entry name" value="HATPase_c"/>
    <property type="match status" value="1"/>
</dbReference>
<dbReference type="EC" id="2.7.13.3" evidence="2"/>
<feature type="transmembrane region" description="Helical" evidence="8">
    <location>
        <begin position="364"/>
        <end position="387"/>
    </location>
</feature>
<sequence length="995" mass="107102">MRPAANPSNAAAIPPAAAAPAAGHLRQGDDGGSPAAGAARGQALDVGSRLAPHNWRVRTRLIALIVVPTAVAVLLGSLRVFTSVSSATEYGRAEVAAQFVGLLGDLSHELQYERDLSARFVAAGRRSDDEAQVTEQRLVVDTAVTRMKYQSGLIGDALSDSARGKLSHVTGRLEGLVSLRAVVSKSRMPPLPVIEKYSFTLEDIIGLYDEMVQGSGDESFTATRAALTALARAKEEGSKQRGILAVGITAGRLDPAENEAYNQARSRQSSALDTFLVTASAEQRQLYSDTVTGQRIDRAAFLAMRATVLQDQGLSLKELAPGDDLSRWFEAMNETLTRMHKVERDLSDSLALHSRDVRASDTSLALVNASVVAGLLVLVLVITLFMARSLVLPLRRLRSEALEVAEIRLPTVVEKLREASPGTEPPQVQPMRVVSADEIGEVARAFDEVHREAVRLAGEESRLRGNINAMFVNLSRRTQTLVERQISLIDGLEQGEGDEKRLDDLFKLDHLATRMRRNSENLLVLAGQEPPRRWSRPVELVDVVRASLSEVENYERVNIRVPSGITVSGLAVNDVIHLLAELVENAISFSPRETRVIVAANRIDGGAVMLLITDSGIGMTGDELTNANWRLSNPPNVDVSVSRRMGLFVVSKLARRHHIRVQLRPHDTGGLTAMVLLPDALTGVGTQAMFGAGYGLPASADSGLSELQSAPSHGPKDAGGSWNPELTPAGGTPWPPRAGQSKDWNFAVESLLPAPVPAVAEPQETVDRWYDDRGGFPPPPVDHLEHVVRPDPASDTFPPHLPIGGFVDQEAATGPLPPLPPDPAFGPPQHSSPVRELPHLPSSRLSNPGREEEFLPIFASIESAWFRQTRTDDDQPESDKPPQDWDAVASDPGWNAAEVVNAPVNEGSTASGLPKRVPKANLVPGAAEPLSEQKTPKPEPASPERMRSRLAEYQQGIKAARADIGDGKVRLPGPSGEEQADDDSSADPPAEEGTE</sequence>
<evidence type="ECO:0000259" key="9">
    <source>
        <dbReference type="SMART" id="SM00387"/>
    </source>
</evidence>
<evidence type="ECO:0000256" key="2">
    <source>
        <dbReference type="ARBA" id="ARBA00012438"/>
    </source>
</evidence>
<evidence type="ECO:0000256" key="8">
    <source>
        <dbReference type="SAM" id="Phobius"/>
    </source>
</evidence>
<dbReference type="PANTHER" id="PTHR44936:SF9">
    <property type="entry name" value="SENSOR PROTEIN CREC"/>
    <property type="match status" value="1"/>
</dbReference>
<evidence type="ECO:0000256" key="1">
    <source>
        <dbReference type="ARBA" id="ARBA00000085"/>
    </source>
</evidence>
<evidence type="ECO:0000256" key="5">
    <source>
        <dbReference type="ARBA" id="ARBA00022777"/>
    </source>
</evidence>
<keyword evidence="8" id="KW-0472">Membrane</keyword>
<protein>
    <recommendedName>
        <fullName evidence="2">histidine kinase</fullName>
        <ecNumber evidence="2">2.7.13.3</ecNumber>
    </recommendedName>
</protein>
<feature type="region of interest" description="Disordered" evidence="7">
    <location>
        <begin position="808"/>
        <end position="851"/>
    </location>
</feature>